<dbReference type="PROSITE" id="PS51257">
    <property type="entry name" value="PROKAR_LIPOPROTEIN"/>
    <property type="match status" value="1"/>
</dbReference>
<evidence type="ECO:0000313" key="4">
    <source>
        <dbReference type="Proteomes" id="UP001164746"/>
    </source>
</evidence>
<protein>
    <submittedName>
        <fullName evidence="3">Uncharacterized protein</fullName>
    </submittedName>
</protein>
<keyword evidence="2" id="KW-0812">Transmembrane</keyword>
<sequence length="193" mass="20912">MLELRVEATLATVFAAVSFLVAALGCCSSRHHGRRAIAALITMFLSGAIMMVPVVHMIIHHNMAAHNHVNKPKLASNYMPHDLAGHYSIIVTGIGSLIAVLAAVVITVVKCRSPSELSNEYNLDRKSRETDGRKEKHELPIHWIRNTNIALPPVTASTMDELHGDDSESGYSDLKDEDSASGSHEPNGQAETA</sequence>
<keyword evidence="4" id="KW-1185">Reference proteome</keyword>
<keyword evidence="2" id="KW-0472">Membrane</keyword>
<accession>A0ABY7EWL4</accession>
<dbReference type="Proteomes" id="UP001164746">
    <property type="component" value="Chromosome 8"/>
</dbReference>
<dbReference type="EMBL" id="CP111019">
    <property type="protein sequence ID" value="WAR13216.1"/>
    <property type="molecule type" value="Genomic_DNA"/>
</dbReference>
<evidence type="ECO:0000313" key="3">
    <source>
        <dbReference type="EMBL" id="WAR13216.1"/>
    </source>
</evidence>
<dbReference type="InterPro" id="IPR019051">
    <property type="entry name" value="Trp_biosyn_TM_oprn/chp"/>
</dbReference>
<evidence type="ECO:0000256" key="1">
    <source>
        <dbReference type="SAM" id="MobiDB-lite"/>
    </source>
</evidence>
<reference evidence="3" key="1">
    <citation type="submission" date="2022-11" db="EMBL/GenBank/DDBJ databases">
        <title>Centuries of genome instability and evolution in soft-shell clam transmissible cancer (bioRxiv).</title>
        <authorList>
            <person name="Hart S.F.M."/>
            <person name="Yonemitsu M.A."/>
            <person name="Giersch R.M."/>
            <person name="Beal B.F."/>
            <person name="Arriagada G."/>
            <person name="Davis B.W."/>
            <person name="Ostrander E.A."/>
            <person name="Goff S.P."/>
            <person name="Metzger M.J."/>
        </authorList>
    </citation>
    <scope>NUCLEOTIDE SEQUENCE</scope>
    <source>
        <strain evidence="3">MELC-2E11</strain>
        <tissue evidence="3">Siphon/mantle</tissue>
    </source>
</reference>
<feature type="region of interest" description="Disordered" evidence="1">
    <location>
        <begin position="154"/>
        <end position="193"/>
    </location>
</feature>
<dbReference type="Gene3D" id="1.20.140.150">
    <property type="match status" value="1"/>
</dbReference>
<keyword evidence="2" id="KW-1133">Transmembrane helix</keyword>
<name>A0ABY7EWL4_MYAAR</name>
<feature type="transmembrane region" description="Helical" evidence="2">
    <location>
        <begin position="87"/>
        <end position="109"/>
    </location>
</feature>
<feature type="transmembrane region" description="Helical" evidence="2">
    <location>
        <begin position="6"/>
        <end position="25"/>
    </location>
</feature>
<gene>
    <name evidence="3" type="ORF">MAR_027396</name>
</gene>
<organism evidence="3 4">
    <name type="scientific">Mya arenaria</name>
    <name type="common">Soft-shell clam</name>
    <dbReference type="NCBI Taxonomy" id="6604"/>
    <lineage>
        <taxon>Eukaryota</taxon>
        <taxon>Metazoa</taxon>
        <taxon>Spiralia</taxon>
        <taxon>Lophotrochozoa</taxon>
        <taxon>Mollusca</taxon>
        <taxon>Bivalvia</taxon>
        <taxon>Autobranchia</taxon>
        <taxon>Heteroconchia</taxon>
        <taxon>Euheterodonta</taxon>
        <taxon>Imparidentia</taxon>
        <taxon>Neoheterodontei</taxon>
        <taxon>Myida</taxon>
        <taxon>Myoidea</taxon>
        <taxon>Myidae</taxon>
        <taxon>Mya</taxon>
    </lineage>
</organism>
<evidence type="ECO:0000256" key="2">
    <source>
        <dbReference type="SAM" id="Phobius"/>
    </source>
</evidence>
<dbReference type="Pfam" id="PF09534">
    <property type="entry name" value="Trp_oprn_chp"/>
    <property type="match status" value="1"/>
</dbReference>
<feature type="compositionally biased region" description="Polar residues" evidence="1">
    <location>
        <begin position="180"/>
        <end position="193"/>
    </location>
</feature>
<feature type="transmembrane region" description="Helical" evidence="2">
    <location>
        <begin position="37"/>
        <end position="59"/>
    </location>
</feature>
<proteinExistence type="predicted"/>